<dbReference type="Proteomes" id="UP001403385">
    <property type="component" value="Unassembled WGS sequence"/>
</dbReference>
<dbReference type="EMBL" id="JBDKWZ010000028">
    <property type="protein sequence ID" value="MEN7551837.1"/>
    <property type="molecule type" value="Genomic_DNA"/>
</dbReference>
<dbReference type="AlphaFoldDB" id="A0AAW9S6G2"/>
<accession>A0AAW9S6G2</accession>
<dbReference type="SUPFAM" id="SSF46955">
    <property type="entry name" value="Putative DNA-binding domain"/>
    <property type="match status" value="1"/>
</dbReference>
<comment type="caution">
    <text evidence="2">The sequence shown here is derived from an EMBL/GenBank/DDBJ whole genome shotgun (WGS) entry which is preliminary data.</text>
</comment>
<reference evidence="2 3" key="1">
    <citation type="submission" date="2024-04" db="EMBL/GenBank/DDBJ databases">
        <title>Novel genus in family Flammeovirgaceae.</title>
        <authorList>
            <person name="Nguyen T.H."/>
            <person name="Vuong T.Q."/>
            <person name="Le H."/>
            <person name="Kim S.-G."/>
        </authorList>
    </citation>
    <scope>NUCLEOTIDE SEQUENCE [LARGE SCALE GENOMIC DNA]</scope>
    <source>
        <strain evidence="2 3">JCM 23209</strain>
    </source>
</reference>
<dbReference type="InterPro" id="IPR009061">
    <property type="entry name" value="DNA-bd_dom_put_sf"/>
</dbReference>
<dbReference type="Pfam" id="PF12728">
    <property type="entry name" value="HTH_17"/>
    <property type="match status" value="1"/>
</dbReference>
<dbReference type="PANTHER" id="PTHR34585">
    <property type="match status" value="1"/>
</dbReference>
<dbReference type="RefSeq" id="WP_346824616.1">
    <property type="nucleotide sequence ID" value="NZ_JBDKWZ010000028.1"/>
</dbReference>
<dbReference type="InterPro" id="IPR041657">
    <property type="entry name" value="HTH_17"/>
</dbReference>
<proteinExistence type="predicted"/>
<evidence type="ECO:0000259" key="1">
    <source>
        <dbReference type="Pfam" id="PF12728"/>
    </source>
</evidence>
<keyword evidence="3" id="KW-1185">Reference proteome</keyword>
<dbReference type="PANTHER" id="PTHR34585:SF22">
    <property type="entry name" value="HELIX-TURN-HELIX DOMAIN-CONTAINING PROTEIN"/>
    <property type="match status" value="1"/>
</dbReference>
<feature type="domain" description="Helix-turn-helix" evidence="1">
    <location>
        <begin position="37"/>
        <end position="87"/>
    </location>
</feature>
<name>A0AAW9S6G2_9BACT</name>
<gene>
    <name evidence="2" type="ORF">AAG747_28230</name>
</gene>
<evidence type="ECO:0000313" key="3">
    <source>
        <dbReference type="Proteomes" id="UP001403385"/>
    </source>
</evidence>
<evidence type="ECO:0000313" key="2">
    <source>
        <dbReference type="EMBL" id="MEN7551837.1"/>
    </source>
</evidence>
<organism evidence="2 3">
    <name type="scientific">Rapidithrix thailandica</name>
    <dbReference type="NCBI Taxonomy" id="413964"/>
    <lineage>
        <taxon>Bacteria</taxon>
        <taxon>Pseudomonadati</taxon>
        <taxon>Bacteroidota</taxon>
        <taxon>Cytophagia</taxon>
        <taxon>Cytophagales</taxon>
        <taxon>Flammeovirgaceae</taxon>
        <taxon>Rapidithrix</taxon>
    </lineage>
</organism>
<sequence length="108" mass="12589">MATQIITTDDLLEFKLELFRELKNLLEETSYHKRKKWLKSGEVRELLGISPGTLQNMRVNGSLPYTKIGGVIFYDYQDICKMLEENRITRPQQASSFIFHSSSNRFGQ</sequence>
<protein>
    <submittedName>
        <fullName evidence="2">Helix-turn-helix domain-containing protein</fullName>
    </submittedName>
</protein>